<evidence type="ECO:0000256" key="3">
    <source>
        <dbReference type="ARBA" id="ARBA00022827"/>
    </source>
</evidence>
<dbReference type="PANTHER" id="PTHR43735">
    <property type="entry name" value="APOPTOSIS-INDUCING FACTOR 1"/>
    <property type="match status" value="1"/>
</dbReference>
<dbReference type="InterPro" id="IPR023753">
    <property type="entry name" value="FAD/NAD-binding_dom"/>
</dbReference>
<evidence type="ECO:0000256" key="4">
    <source>
        <dbReference type="ARBA" id="ARBA00023002"/>
    </source>
</evidence>
<name>A0A843XFE1_COLES</name>
<dbReference type="Gene3D" id="3.50.50.100">
    <property type="match status" value="1"/>
</dbReference>
<keyword evidence="7" id="KW-1185">Reference proteome</keyword>
<comment type="similarity">
    <text evidence="1">Belongs to the FAD-dependent oxidoreductase family.</text>
</comment>
<dbReference type="SUPFAM" id="SSF51905">
    <property type="entry name" value="FAD/NAD(P)-binding domain"/>
    <property type="match status" value="1"/>
</dbReference>
<dbReference type="InterPro" id="IPR036188">
    <property type="entry name" value="FAD/NAD-bd_sf"/>
</dbReference>
<dbReference type="GO" id="GO:0004174">
    <property type="term" value="F:electron-transferring-flavoprotein dehydrogenase activity"/>
    <property type="evidence" value="ECO:0007669"/>
    <property type="project" value="TreeGrafter"/>
</dbReference>
<keyword evidence="4" id="KW-0560">Oxidoreductase</keyword>
<evidence type="ECO:0000313" key="6">
    <source>
        <dbReference type="EMBL" id="MQM17940.1"/>
    </source>
</evidence>
<reference evidence="6" key="1">
    <citation type="submission" date="2017-07" db="EMBL/GenBank/DDBJ databases">
        <title>Taro Niue Genome Assembly and Annotation.</title>
        <authorList>
            <person name="Atibalentja N."/>
            <person name="Keating K."/>
            <person name="Fields C.J."/>
        </authorList>
    </citation>
    <scope>NUCLEOTIDE SEQUENCE</scope>
    <source>
        <strain evidence="6">Niue_2</strain>
        <tissue evidence="6">Leaf</tissue>
    </source>
</reference>
<protein>
    <recommendedName>
        <fullName evidence="5">FAD/NAD(P)-binding domain-containing protein</fullName>
    </recommendedName>
</protein>
<dbReference type="GO" id="GO:0050660">
    <property type="term" value="F:flavin adenine dinucleotide binding"/>
    <property type="evidence" value="ECO:0007669"/>
    <property type="project" value="TreeGrafter"/>
</dbReference>
<feature type="domain" description="FAD/NAD(P)-binding" evidence="5">
    <location>
        <begin position="82"/>
        <end position="251"/>
    </location>
</feature>
<proteinExistence type="inferred from homology"/>
<dbReference type="Proteomes" id="UP000652761">
    <property type="component" value="Unassembled WGS sequence"/>
</dbReference>
<feature type="non-terminal residue" evidence="6">
    <location>
        <position position="305"/>
    </location>
</feature>
<dbReference type="AlphaFoldDB" id="A0A843XFE1"/>
<sequence>MEGKRRVVILGGGIAGGLLAKLLQFHADVVLVDPKEYLDIPWANLRARVEPSFAERTVISHSDYFTHGRLVTSSAVNVTDTEVMTKEGHNQKIKSSNSVLIIGGGPTGVELAAEIAVDYPDKKVILVQKGPRLLQFIGPKAAAKTLEWLTSKNVEVLLNQSIDLKAISEVDREFTTSTGGVVKADCYFDCTGRPLSSTWLRETGLKDCMDRQGRLVVDENLRVVGKKNIFAIGDITDVHEIKQGYHAQKHANVVAKNLRLLMRGASDAYLHKYKPGSLMVITTLGRKEAVAQLPLITMIGHIPGM</sequence>
<comment type="caution">
    <text evidence="6">The sequence shown here is derived from an EMBL/GenBank/DDBJ whole genome shotgun (WGS) entry which is preliminary data.</text>
</comment>
<dbReference type="PANTHER" id="PTHR43735:SF3">
    <property type="entry name" value="FERROPTOSIS SUPPRESSOR PROTEIN 1"/>
    <property type="match status" value="1"/>
</dbReference>
<evidence type="ECO:0000256" key="2">
    <source>
        <dbReference type="ARBA" id="ARBA00022630"/>
    </source>
</evidence>
<dbReference type="OrthoDB" id="202203at2759"/>
<organism evidence="6 7">
    <name type="scientific">Colocasia esculenta</name>
    <name type="common">Wild taro</name>
    <name type="synonym">Arum esculentum</name>
    <dbReference type="NCBI Taxonomy" id="4460"/>
    <lineage>
        <taxon>Eukaryota</taxon>
        <taxon>Viridiplantae</taxon>
        <taxon>Streptophyta</taxon>
        <taxon>Embryophyta</taxon>
        <taxon>Tracheophyta</taxon>
        <taxon>Spermatophyta</taxon>
        <taxon>Magnoliopsida</taxon>
        <taxon>Liliopsida</taxon>
        <taxon>Araceae</taxon>
        <taxon>Aroideae</taxon>
        <taxon>Colocasieae</taxon>
        <taxon>Colocasia</taxon>
    </lineage>
</organism>
<keyword evidence="2" id="KW-0285">Flavoprotein</keyword>
<gene>
    <name evidence="6" type="ORF">Taro_050922</name>
</gene>
<dbReference type="GO" id="GO:0005737">
    <property type="term" value="C:cytoplasm"/>
    <property type="evidence" value="ECO:0007669"/>
    <property type="project" value="TreeGrafter"/>
</dbReference>
<evidence type="ECO:0000256" key="1">
    <source>
        <dbReference type="ARBA" id="ARBA00006442"/>
    </source>
</evidence>
<evidence type="ECO:0000259" key="5">
    <source>
        <dbReference type="Pfam" id="PF07992"/>
    </source>
</evidence>
<evidence type="ECO:0000313" key="7">
    <source>
        <dbReference type="Proteomes" id="UP000652761"/>
    </source>
</evidence>
<accession>A0A843XFE1</accession>
<keyword evidence="3" id="KW-0274">FAD</keyword>
<dbReference type="EMBL" id="NMUH01007858">
    <property type="protein sequence ID" value="MQM17940.1"/>
    <property type="molecule type" value="Genomic_DNA"/>
</dbReference>
<dbReference type="Pfam" id="PF07992">
    <property type="entry name" value="Pyr_redox_2"/>
    <property type="match status" value="1"/>
</dbReference>